<dbReference type="Proteomes" id="UP001140234">
    <property type="component" value="Unassembled WGS sequence"/>
</dbReference>
<comment type="caution">
    <text evidence="1">The sequence shown here is derived from an EMBL/GenBank/DDBJ whole genome shotgun (WGS) entry which is preliminary data.</text>
</comment>
<proteinExistence type="predicted"/>
<keyword evidence="2" id="KW-1185">Reference proteome</keyword>
<accession>A0ACC1JNJ5</accession>
<dbReference type="EMBL" id="JANBUJ010002490">
    <property type="protein sequence ID" value="KAJ2764082.1"/>
    <property type="molecule type" value="Genomic_DNA"/>
</dbReference>
<reference evidence="1" key="1">
    <citation type="submission" date="2022-07" db="EMBL/GenBank/DDBJ databases">
        <title>Phylogenomic reconstructions and comparative analyses of Kickxellomycotina fungi.</title>
        <authorList>
            <person name="Reynolds N.K."/>
            <person name="Stajich J.E."/>
            <person name="Barry K."/>
            <person name="Grigoriev I.V."/>
            <person name="Crous P."/>
            <person name="Smith M.E."/>
        </authorList>
    </citation>
    <scope>NUCLEOTIDE SEQUENCE</scope>
    <source>
        <strain evidence="1">CBS 109366</strain>
    </source>
</reference>
<evidence type="ECO:0000313" key="2">
    <source>
        <dbReference type="Proteomes" id="UP001140234"/>
    </source>
</evidence>
<organism evidence="1 2">
    <name type="scientific">Coemansia nantahalensis</name>
    <dbReference type="NCBI Taxonomy" id="2789366"/>
    <lineage>
        <taxon>Eukaryota</taxon>
        <taxon>Fungi</taxon>
        <taxon>Fungi incertae sedis</taxon>
        <taxon>Zoopagomycota</taxon>
        <taxon>Kickxellomycotina</taxon>
        <taxon>Kickxellomycetes</taxon>
        <taxon>Kickxellales</taxon>
        <taxon>Kickxellaceae</taxon>
        <taxon>Coemansia</taxon>
    </lineage>
</organism>
<name>A0ACC1JNJ5_9FUNG</name>
<evidence type="ECO:0000313" key="1">
    <source>
        <dbReference type="EMBL" id="KAJ2764082.1"/>
    </source>
</evidence>
<protein>
    <submittedName>
        <fullName evidence="1">Uncharacterized protein</fullName>
    </submittedName>
</protein>
<sequence length="255" mass="26865">MFDKTGIAAAIKSKYGASLRPPWLEQCVAHVEAELAAAGHLGDGARLHLEAQVRLVLEQLLSAEIGEACYPVLSVDAGSGCVSGLPGGPGAFLQVQEVLDVGVSKHSMWEAVREMEDYEQRGIRPSYLPDTDDGDGGGVFTVSGTQHSGVAVAGMDVESEGERKPKIPRGMLKLVLTDGRARLSALETTAVPQLHVELPVGTKVLVSSGQLLTPTGVLCMDASGIRVLGGAPAQYQGFSLRARLEQQLRAERAGQ</sequence>
<gene>
    <name evidence="1" type="ORF">IWQ57_005312</name>
</gene>